<organism evidence="1">
    <name type="scientific">Anguilla anguilla</name>
    <name type="common">European freshwater eel</name>
    <name type="synonym">Muraena anguilla</name>
    <dbReference type="NCBI Taxonomy" id="7936"/>
    <lineage>
        <taxon>Eukaryota</taxon>
        <taxon>Metazoa</taxon>
        <taxon>Chordata</taxon>
        <taxon>Craniata</taxon>
        <taxon>Vertebrata</taxon>
        <taxon>Euteleostomi</taxon>
        <taxon>Actinopterygii</taxon>
        <taxon>Neopterygii</taxon>
        <taxon>Teleostei</taxon>
        <taxon>Anguilliformes</taxon>
        <taxon>Anguillidae</taxon>
        <taxon>Anguilla</taxon>
    </lineage>
</organism>
<reference evidence="1" key="1">
    <citation type="submission" date="2014-11" db="EMBL/GenBank/DDBJ databases">
        <authorList>
            <person name="Amaro Gonzalez C."/>
        </authorList>
    </citation>
    <scope>NUCLEOTIDE SEQUENCE</scope>
</reference>
<reference evidence="1" key="2">
    <citation type="journal article" date="2015" name="Fish Shellfish Immunol.">
        <title>Early steps in the European eel (Anguilla anguilla)-Vibrio vulnificus interaction in the gills: Role of the RtxA13 toxin.</title>
        <authorList>
            <person name="Callol A."/>
            <person name="Pajuelo D."/>
            <person name="Ebbesson L."/>
            <person name="Teles M."/>
            <person name="MacKenzie S."/>
            <person name="Amaro C."/>
        </authorList>
    </citation>
    <scope>NUCLEOTIDE SEQUENCE</scope>
</reference>
<accession>A0A0E9QXP3</accession>
<proteinExistence type="predicted"/>
<evidence type="ECO:0000313" key="1">
    <source>
        <dbReference type="EMBL" id="JAH21629.1"/>
    </source>
</evidence>
<protein>
    <submittedName>
        <fullName evidence="1">Uncharacterized protein</fullName>
    </submittedName>
</protein>
<dbReference type="EMBL" id="GBXM01080068">
    <property type="protein sequence ID" value="JAH28509.1"/>
    <property type="molecule type" value="Transcribed_RNA"/>
</dbReference>
<sequence>MERKGKIQRERE</sequence>
<name>A0A0E9QXP3_ANGAN</name>
<dbReference type="EMBL" id="GBXM01086948">
    <property type="protein sequence ID" value="JAH21629.1"/>
    <property type="molecule type" value="Transcribed_RNA"/>
</dbReference>